<evidence type="ECO:0000256" key="6">
    <source>
        <dbReference type="ARBA" id="ARBA00023136"/>
    </source>
</evidence>
<evidence type="ECO:0000256" key="1">
    <source>
        <dbReference type="ARBA" id="ARBA00004651"/>
    </source>
</evidence>
<comment type="caution">
    <text evidence="8">The sequence shown here is derived from an EMBL/GenBank/DDBJ whole genome shotgun (WGS) entry which is preliminary data.</text>
</comment>
<reference evidence="8 9" key="1">
    <citation type="submission" date="2021-03" db="EMBL/GenBank/DDBJ databases">
        <authorList>
            <person name="So Y."/>
        </authorList>
    </citation>
    <scope>NUCLEOTIDE SEQUENCE [LARGE SCALE GENOMIC DNA]</scope>
    <source>
        <strain evidence="8 9">PWR1</strain>
    </source>
</reference>
<feature type="transmembrane region" description="Helical" evidence="7">
    <location>
        <begin position="43"/>
        <end position="64"/>
    </location>
</feature>
<feature type="transmembrane region" description="Helical" evidence="7">
    <location>
        <begin position="217"/>
        <end position="244"/>
    </location>
</feature>
<evidence type="ECO:0000256" key="4">
    <source>
        <dbReference type="ARBA" id="ARBA00022692"/>
    </source>
</evidence>
<keyword evidence="5 7" id="KW-1133">Transmembrane helix</keyword>
<gene>
    <name evidence="8" type="ORF">J5Y09_23325</name>
</gene>
<name>A0ABS4AZS9_9PROT</name>
<feature type="transmembrane region" description="Helical" evidence="7">
    <location>
        <begin position="189"/>
        <end position="211"/>
    </location>
</feature>
<keyword evidence="6 7" id="KW-0472">Membrane</keyword>
<keyword evidence="3" id="KW-1003">Cell membrane</keyword>
<comment type="similarity">
    <text evidence="2">Belongs to the FliR/MopE/SpaR family.</text>
</comment>
<keyword evidence="8" id="KW-0282">Flagellum</keyword>
<dbReference type="PRINTS" id="PR00953">
    <property type="entry name" value="TYPE3IMRPROT"/>
</dbReference>
<evidence type="ECO:0000256" key="3">
    <source>
        <dbReference type="ARBA" id="ARBA00022475"/>
    </source>
</evidence>
<feature type="transmembrane region" description="Helical" evidence="7">
    <location>
        <begin position="129"/>
        <end position="148"/>
    </location>
</feature>
<feature type="transmembrane region" description="Helical" evidence="7">
    <location>
        <begin position="76"/>
        <end position="109"/>
    </location>
</feature>
<dbReference type="InterPro" id="IPR002010">
    <property type="entry name" value="T3SS_IM_R"/>
</dbReference>
<dbReference type="Proteomes" id="UP000680815">
    <property type="component" value="Unassembled WGS sequence"/>
</dbReference>
<protein>
    <submittedName>
        <fullName evidence="8">Flagellar biosynthetic protein FliR</fullName>
    </submittedName>
</protein>
<evidence type="ECO:0000313" key="8">
    <source>
        <dbReference type="EMBL" id="MBP0466880.1"/>
    </source>
</evidence>
<organism evidence="8 9">
    <name type="scientific">Roseomonas nitratireducens</name>
    <dbReference type="NCBI Taxonomy" id="2820810"/>
    <lineage>
        <taxon>Bacteria</taxon>
        <taxon>Pseudomonadati</taxon>
        <taxon>Pseudomonadota</taxon>
        <taxon>Alphaproteobacteria</taxon>
        <taxon>Acetobacterales</taxon>
        <taxon>Roseomonadaceae</taxon>
        <taxon>Roseomonas</taxon>
    </lineage>
</organism>
<evidence type="ECO:0000256" key="7">
    <source>
        <dbReference type="SAM" id="Phobius"/>
    </source>
</evidence>
<sequence length="258" mass="25991">MEPAELLAQLPLLAFQAALLFARLGAAAMVLPGLGEEEVPASIRLGLGLGLVLLMFPLLAPALPAPPDEAGEAVRLILIEVIVGLWIGGLARLVVIAMAVAGQAIALLLGLAQAMVPDPALGAMGTATGRLLSLAAVVVVLGTGLYVIPLRALVESYAVLPAGDPFPAGAGAEVFAVAAGESLALSLRLAAPFVLAAIVINVALGLLARIAPQVQVYFVAVPGQVLAGVALLAVIMPPLLGVFAEAARDAFLILPGLR</sequence>
<evidence type="ECO:0000256" key="2">
    <source>
        <dbReference type="ARBA" id="ARBA00009772"/>
    </source>
</evidence>
<keyword evidence="9" id="KW-1185">Reference proteome</keyword>
<dbReference type="EMBL" id="JAGIYZ010000041">
    <property type="protein sequence ID" value="MBP0466880.1"/>
    <property type="molecule type" value="Genomic_DNA"/>
</dbReference>
<dbReference type="RefSeq" id="WP_209354264.1">
    <property type="nucleotide sequence ID" value="NZ_JAGIYZ010000041.1"/>
</dbReference>
<accession>A0ABS4AZS9</accession>
<keyword evidence="8" id="KW-0966">Cell projection</keyword>
<keyword evidence="8" id="KW-0969">Cilium</keyword>
<comment type="subcellular location">
    <subcellularLocation>
        <location evidence="1">Cell membrane</location>
        <topology evidence="1">Multi-pass membrane protein</topology>
    </subcellularLocation>
</comment>
<dbReference type="Pfam" id="PF01311">
    <property type="entry name" value="Bac_export_1"/>
    <property type="match status" value="1"/>
</dbReference>
<proteinExistence type="inferred from homology"/>
<dbReference type="PANTHER" id="PTHR30065">
    <property type="entry name" value="FLAGELLAR BIOSYNTHETIC PROTEIN FLIR"/>
    <property type="match status" value="1"/>
</dbReference>
<evidence type="ECO:0000256" key="5">
    <source>
        <dbReference type="ARBA" id="ARBA00022989"/>
    </source>
</evidence>
<evidence type="ECO:0000313" key="9">
    <source>
        <dbReference type="Proteomes" id="UP000680815"/>
    </source>
</evidence>
<keyword evidence="4 7" id="KW-0812">Transmembrane</keyword>
<dbReference type="PANTHER" id="PTHR30065:SF8">
    <property type="entry name" value="FLAGELLAR BIOSYNTHETIC PROTEIN FLIR"/>
    <property type="match status" value="1"/>
</dbReference>